<keyword evidence="3" id="KW-0805">Transcription regulation</keyword>
<dbReference type="FunFam" id="1.10.10.60:FF:000060">
    <property type="entry name" value="MYB transcription factor"/>
    <property type="match status" value="1"/>
</dbReference>
<keyword evidence="2" id="KW-0677">Repeat</keyword>
<dbReference type="OMA" id="PAGWNMA"/>
<evidence type="ECO:0000259" key="8">
    <source>
        <dbReference type="PROSITE" id="PS50090"/>
    </source>
</evidence>
<dbReference type="InterPro" id="IPR017930">
    <property type="entry name" value="Myb_dom"/>
</dbReference>
<evidence type="ECO:0000259" key="9">
    <source>
        <dbReference type="PROSITE" id="PS51294"/>
    </source>
</evidence>
<dbReference type="AlphaFoldDB" id="A0A921QR74"/>
<reference evidence="10" key="2">
    <citation type="submission" date="2020-10" db="EMBL/GenBank/DDBJ databases">
        <authorList>
            <person name="Cooper E.A."/>
            <person name="Brenton Z.W."/>
            <person name="Flinn B.S."/>
            <person name="Jenkins J."/>
            <person name="Shu S."/>
            <person name="Flowers D."/>
            <person name="Luo F."/>
            <person name="Wang Y."/>
            <person name="Xia P."/>
            <person name="Barry K."/>
            <person name="Daum C."/>
            <person name="Lipzen A."/>
            <person name="Yoshinaga Y."/>
            <person name="Schmutz J."/>
            <person name="Saski C."/>
            <person name="Vermerris W."/>
            <person name="Kresovich S."/>
        </authorList>
    </citation>
    <scope>NUCLEOTIDE SEQUENCE</scope>
</reference>
<proteinExistence type="predicted"/>
<protein>
    <submittedName>
        <fullName evidence="10">Uncharacterized protein</fullName>
    </submittedName>
</protein>
<dbReference type="InterPro" id="IPR001005">
    <property type="entry name" value="SANT/Myb"/>
</dbReference>
<reference evidence="10" key="1">
    <citation type="journal article" date="2019" name="BMC Genomics">
        <title>A new reference genome for Sorghum bicolor reveals high levels of sequence similarity between sweet and grain genotypes: implications for the genetics of sugar metabolism.</title>
        <authorList>
            <person name="Cooper E.A."/>
            <person name="Brenton Z.W."/>
            <person name="Flinn B.S."/>
            <person name="Jenkins J."/>
            <person name="Shu S."/>
            <person name="Flowers D."/>
            <person name="Luo F."/>
            <person name="Wang Y."/>
            <person name="Xia P."/>
            <person name="Barry K."/>
            <person name="Daum C."/>
            <person name="Lipzen A."/>
            <person name="Yoshinaga Y."/>
            <person name="Schmutz J."/>
            <person name="Saski C."/>
            <person name="Vermerris W."/>
            <person name="Kresovich S."/>
        </authorList>
    </citation>
    <scope>NUCLEOTIDE SEQUENCE</scope>
</reference>
<dbReference type="Pfam" id="PF00249">
    <property type="entry name" value="Myb_DNA-binding"/>
    <property type="match status" value="2"/>
</dbReference>
<dbReference type="SUPFAM" id="SSF46689">
    <property type="entry name" value="Homeodomain-like"/>
    <property type="match status" value="1"/>
</dbReference>
<feature type="domain" description="Myb-like" evidence="8">
    <location>
        <begin position="27"/>
        <end position="79"/>
    </location>
</feature>
<dbReference type="EMBL" id="CM027685">
    <property type="protein sequence ID" value="KAG0526898.1"/>
    <property type="molecule type" value="Genomic_DNA"/>
</dbReference>
<dbReference type="PANTHER" id="PTHR47996:SF5">
    <property type="entry name" value="TRANSCRIPTION FACTOR MYB58-RELATED"/>
    <property type="match status" value="1"/>
</dbReference>
<evidence type="ECO:0000256" key="6">
    <source>
        <dbReference type="ARBA" id="ARBA00023242"/>
    </source>
</evidence>
<sequence>MARAPGGARRRGGGGGSGRRDVAAGGGEAVRKGHWTAEEDAVLLEHVRVHGPRDWSSIRSKGFLPRTGKSCRLRWVNKLRPDLKTGCKFSAEEERVVLELQAQFGNKWARISTYLPGRTDNDVKNFWSTRQKRLARLLGTPLRGRSSRSRNRSGSAKAQAPVASSLEPRPAAVVPCLDQVPLEGSSSGVHPCRAAIPFMDAQRVPLEGSSSGVHPCSAGTPFMDAHNAALAPYDWAGSGLVSFGGALPLASDSHACSSSNAAALPPLLPFDQPPYPLLDFPGLSAAGWNMAPAGFANAGGAMDHLAYQELLPVTQPAPMMLPFFGTEYPHGGVKTELPDAAPDNFFDDLPPDMFDSLDQPPPPPPPPPLSPPATSSGF</sequence>
<dbReference type="PROSITE" id="PS50090">
    <property type="entry name" value="MYB_LIKE"/>
    <property type="match status" value="2"/>
</dbReference>
<feature type="region of interest" description="Disordered" evidence="7">
    <location>
        <begin position="138"/>
        <end position="164"/>
    </location>
</feature>
<evidence type="ECO:0000313" key="11">
    <source>
        <dbReference type="Proteomes" id="UP000807115"/>
    </source>
</evidence>
<evidence type="ECO:0000256" key="4">
    <source>
        <dbReference type="ARBA" id="ARBA00023125"/>
    </source>
</evidence>
<dbReference type="InterPro" id="IPR009057">
    <property type="entry name" value="Homeodomain-like_sf"/>
</dbReference>
<dbReference type="Proteomes" id="UP000807115">
    <property type="component" value="Chromosome 6"/>
</dbReference>
<dbReference type="GO" id="GO:0005634">
    <property type="term" value="C:nucleus"/>
    <property type="evidence" value="ECO:0007669"/>
    <property type="project" value="UniProtKB-SubCell"/>
</dbReference>
<dbReference type="KEGG" id="sbi:8083361"/>
<dbReference type="Gramene" id="EES11224">
    <property type="protein sequence ID" value="EES11224"/>
    <property type="gene ID" value="SORBI_3006G169700"/>
</dbReference>
<dbReference type="PANTHER" id="PTHR47996">
    <property type="entry name" value="TRANSCRIPTION FACTOR DUO1"/>
    <property type="match status" value="1"/>
</dbReference>
<dbReference type="FunFam" id="1.10.10.60:FF:000351">
    <property type="entry name" value="Transcription factor GAMYB"/>
    <property type="match status" value="1"/>
</dbReference>
<dbReference type="CDD" id="cd00167">
    <property type="entry name" value="SANT"/>
    <property type="match status" value="2"/>
</dbReference>
<keyword evidence="5" id="KW-0804">Transcription</keyword>
<dbReference type="OrthoDB" id="2143914at2759"/>
<evidence type="ECO:0000256" key="5">
    <source>
        <dbReference type="ARBA" id="ARBA00023163"/>
    </source>
</evidence>
<name>A0A921QR74_SORBI</name>
<keyword evidence="4" id="KW-0238">DNA-binding</keyword>
<feature type="domain" description="Myb-like" evidence="8">
    <location>
        <begin position="88"/>
        <end position="131"/>
    </location>
</feature>
<comment type="subcellular location">
    <subcellularLocation>
        <location evidence="1">Nucleus</location>
    </subcellularLocation>
</comment>
<accession>A0A921QR74</accession>
<feature type="region of interest" description="Disordered" evidence="7">
    <location>
        <begin position="1"/>
        <end position="31"/>
    </location>
</feature>
<dbReference type="InterPro" id="IPR053106">
    <property type="entry name" value="Plant_Male-Germline_Reg_TFs"/>
</dbReference>
<dbReference type="Gene3D" id="1.10.10.60">
    <property type="entry name" value="Homeodomain-like"/>
    <property type="match status" value="2"/>
</dbReference>
<evidence type="ECO:0000256" key="3">
    <source>
        <dbReference type="ARBA" id="ARBA00023015"/>
    </source>
</evidence>
<evidence type="ECO:0000256" key="7">
    <source>
        <dbReference type="SAM" id="MobiDB-lite"/>
    </source>
</evidence>
<keyword evidence="6" id="KW-0539">Nucleus</keyword>
<dbReference type="GO" id="GO:0003677">
    <property type="term" value="F:DNA binding"/>
    <property type="evidence" value="ECO:0007669"/>
    <property type="project" value="UniProtKB-KW"/>
</dbReference>
<dbReference type="SMR" id="A0A921QR74"/>
<gene>
    <name evidence="10" type="ORF">BDA96_06G185600</name>
</gene>
<dbReference type="SMART" id="SM00717">
    <property type="entry name" value="SANT"/>
    <property type="match status" value="2"/>
</dbReference>
<evidence type="ECO:0000256" key="2">
    <source>
        <dbReference type="ARBA" id="ARBA00022737"/>
    </source>
</evidence>
<feature type="region of interest" description="Disordered" evidence="7">
    <location>
        <begin position="338"/>
        <end position="378"/>
    </location>
</feature>
<dbReference type="PROSITE" id="PS51294">
    <property type="entry name" value="HTH_MYB"/>
    <property type="match status" value="2"/>
</dbReference>
<evidence type="ECO:0000256" key="1">
    <source>
        <dbReference type="ARBA" id="ARBA00004123"/>
    </source>
</evidence>
<feature type="domain" description="HTH myb-type" evidence="9">
    <location>
        <begin position="27"/>
        <end position="83"/>
    </location>
</feature>
<evidence type="ECO:0000313" key="10">
    <source>
        <dbReference type="EMBL" id="KAG0526898.1"/>
    </source>
</evidence>
<feature type="domain" description="HTH myb-type" evidence="9">
    <location>
        <begin position="84"/>
        <end position="135"/>
    </location>
</feature>
<feature type="compositionally biased region" description="Pro residues" evidence="7">
    <location>
        <begin position="359"/>
        <end position="371"/>
    </location>
</feature>
<comment type="caution">
    <text evidence="10">The sequence shown here is derived from an EMBL/GenBank/DDBJ whole genome shotgun (WGS) entry which is preliminary data.</text>
</comment>
<organism evidence="10 11">
    <name type="scientific">Sorghum bicolor</name>
    <name type="common">Sorghum</name>
    <name type="synonym">Sorghum vulgare</name>
    <dbReference type="NCBI Taxonomy" id="4558"/>
    <lineage>
        <taxon>Eukaryota</taxon>
        <taxon>Viridiplantae</taxon>
        <taxon>Streptophyta</taxon>
        <taxon>Embryophyta</taxon>
        <taxon>Tracheophyta</taxon>
        <taxon>Spermatophyta</taxon>
        <taxon>Magnoliopsida</taxon>
        <taxon>Liliopsida</taxon>
        <taxon>Poales</taxon>
        <taxon>Poaceae</taxon>
        <taxon>PACMAD clade</taxon>
        <taxon>Panicoideae</taxon>
        <taxon>Andropogonodae</taxon>
        <taxon>Andropogoneae</taxon>
        <taxon>Sorghinae</taxon>
        <taxon>Sorghum</taxon>
    </lineage>
</organism>